<evidence type="ECO:0000313" key="2">
    <source>
        <dbReference type="EMBL" id="RHL43246.1"/>
    </source>
</evidence>
<reference evidence="2 3" key="1">
    <citation type="submission" date="2018-08" db="EMBL/GenBank/DDBJ databases">
        <title>A genome reference for cultivated species of the human gut microbiota.</title>
        <authorList>
            <person name="Zou Y."/>
            <person name="Xue W."/>
            <person name="Luo G."/>
        </authorList>
    </citation>
    <scope>NUCLEOTIDE SEQUENCE [LARGE SCALE GENOMIC DNA]</scope>
    <source>
        <strain evidence="2 3">AF37-4</strain>
    </source>
</reference>
<dbReference type="Proteomes" id="UP000283314">
    <property type="component" value="Unassembled WGS sequence"/>
</dbReference>
<evidence type="ECO:0000313" key="3">
    <source>
        <dbReference type="Proteomes" id="UP000283314"/>
    </source>
</evidence>
<sequence>MDGGLKEKKMNINIEIKGQQAHIVNQQSLISGTSNLEEIKFDFSSEWNGYTKTAVIYVDDYSISDSVKMLVEKDVVSAEKLPDWLFREECELYIGVFGDNSEGRRITSTIVCQKVKKGVPVDVVNEITPDIYNQIIKIMCDTRALVKEADEKIEVNKGYLEQAEQKANEASESAMRAENSESNINATVNAFNDMSETKKIELINAADAKMTDINTLADAKIKDLDSVSGEKSNDIATLTTAKMEDIANVTNAKLGDINNTAQAQIVSINEVSYQNTKSGTDAVNKAAQGKIYSINETAQGQINGITETAQGKIKDINNTAASQINAINNTAISQLSAINKTAQSQIKNMTIKYSDMCRTLGIEHEGIMLANTSYNSNESGSIPPDIYSIDVSKFKDIEFGKLVIADTYEYTLPAYPISIFLTNLKDDPAPEKVTTGKRYDVSLLNDLQFYVSYIGSGGYETTVNYKLYNKLEETTE</sequence>
<protein>
    <submittedName>
        <fullName evidence="2">Uncharacterized protein</fullName>
    </submittedName>
</protein>
<proteinExistence type="predicted"/>
<dbReference type="EMBL" id="QROT01000009">
    <property type="protein sequence ID" value="RHL43246.1"/>
    <property type="molecule type" value="Genomic_DNA"/>
</dbReference>
<keyword evidence="1" id="KW-0175">Coiled coil</keyword>
<comment type="caution">
    <text evidence="2">The sequence shown here is derived from an EMBL/GenBank/DDBJ whole genome shotgun (WGS) entry which is preliminary data.</text>
</comment>
<feature type="coiled-coil region" evidence="1">
    <location>
        <begin position="146"/>
        <end position="180"/>
    </location>
</feature>
<evidence type="ECO:0000256" key="1">
    <source>
        <dbReference type="SAM" id="Coils"/>
    </source>
</evidence>
<name>A0A415L3Y4_9FIRM</name>
<gene>
    <name evidence="2" type="ORF">DW018_11450</name>
</gene>
<dbReference type="AlphaFoldDB" id="A0A415L3Y4"/>
<organism evidence="2 3">
    <name type="scientific">Eubacterium ventriosum</name>
    <dbReference type="NCBI Taxonomy" id="39496"/>
    <lineage>
        <taxon>Bacteria</taxon>
        <taxon>Bacillati</taxon>
        <taxon>Bacillota</taxon>
        <taxon>Clostridia</taxon>
        <taxon>Eubacteriales</taxon>
        <taxon>Eubacteriaceae</taxon>
        <taxon>Eubacterium</taxon>
    </lineage>
</organism>
<accession>A0A415L3Y4</accession>